<dbReference type="Pfam" id="PF12838">
    <property type="entry name" value="Fer4_7"/>
    <property type="match status" value="1"/>
</dbReference>
<dbReference type="PANTHER" id="PTHR10849:SF20">
    <property type="entry name" value="NADH DEHYDROGENASE [UBIQUINONE] IRON-SULFUR PROTEIN 8, MITOCHONDRIAL"/>
    <property type="match status" value="1"/>
</dbReference>
<evidence type="ECO:0000259" key="8">
    <source>
        <dbReference type="PROSITE" id="PS51379"/>
    </source>
</evidence>
<comment type="cofactor">
    <cofactor evidence="1">
        <name>[4Fe-4S] cluster</name>
        <dbReference type="ChEBI" id="CHEBI:49883"/>
    </cofactor>
</comment>
<evidence type="ECO:0000256" key="2">
    <source>
        <dbReference type="ARBA" id="ARBA00010277"/>
    </source>
</evidence>
<evidence type="ECO:0000256" key="3">
    <source>
        <dbReference type="ARBA" id="ARBA00022485"/>
    </source>
</evidence>
<organism evidence="9 10">
    <name type="scientific">Tilletia caries</name>
    <name type="common">wheat bunt fungus</name>
    <dbReference type="NCBI Taxonomy" id="13290"/>
    <lineage>
        <taxon>Eukaryota</taxon>
        <taxon>Fungi</taxon>
        <taxon>Dikarya</taxon>
        <taxon>Basidiomycota</taxon>
        <taxon>Ustilaginomycotina</taxon>
        <taxon>Exobasidiomycetes</taxon>
        <taxon>Tilletiales</taxon>
        <taxon>Tilletiaceae</taxon>
        <taxon>Tilletia</taxon>
    </lineage>
</organism>
<comment type="similarity">
    <text evidence="2">Belongs to the complex I 23 kDa subunit family.</text>
</comment>
<evidence type="ECO:0000256" key="1">
    <source>
        <dbReference type="ARBA" id="ARBA00001966"/>
    </source>
</evidence>
<reference evidence="9" key="1">
    <citation type="submission" date="2020-10" db="EMBL/GenBank/DDBJ databases">
        <authorList>
            <person name="Sedaghatjoo S."/>
        </authorList>
    </citation>
    <scope>NUCLEOTIDE SEQUENCE</scope>
    <source>
        <strain evidence="9">AZH3</strain>
    </source>
</reference>
<name>A0ABN7IMY7_9BASI</name>
<keyword evidence="4" id="KW-0479">Metal-binding</keyword>
<dbReference type="Gene3D" id="3.30.70.3270">
    <property type="match status" value="1"/>
</dbReference>
<keyword evidence="5" id="KW-1278">Translocase</keyword>
<dbReference type="NCBIfam" id="TIGR01971">
    <property type="entry name" value="NuoI"/>
    <property type="match status" value="1"/>
</dbReference>
<evidence type="ECO:0000313" key="10">
    <source>
        <dbReference type="Proteomes" id="UP000836402"/>
    </source>
</evidence>
<sequence>MALPRSFSRSIVGLAASRSASGSVLANTLLQRTIPHASTSALVFVAASAARRYATGAGGHQTGPDALQHMPPQHIPSTVATATATAQYPDYSKGPSALDKAANLFFFTEILRGMWIVLENFFRPPYTIMYPYEKGPLSPRFRGEHALRRYPTGEERCIACKLCEAICPAQAITIESEPREDGARRTTRYDIDMTKCIYCGFCQEACPVDAIVETQNTEYSTETREELLYNKEKLLANGDRIEAEYAANVKADHLYR</sequence>
<dbReference type="InterPro" id="IPR017900">
    <property type="entry name" value="4Fe4S_Fe_S_CS"/>
</dbReference>
<accession>A0ABN7IMY7</accession>
<keyword evidence="6" id="KW-0408">Iron</keyword>
<feature type="domain" description="4Fe-4S ferredoxin-type" evidence="8">
    <location>
        <begin position="148"/>
        <end position="177"/>
    </location>
</feature>
<dbReference type="PROSITE" id="PS00198">
    <property type="entry name" value="4FE4S_FER_1"/>
    <property type="match status" value="2"/>
</dbReference>
<dbReference type="Proteomes" id="UP000836402">
    <property type="component" value="Unassembled WGS sequence"/>
</dbReference>
<evidence type="ECO:0000313" key="9">
    <source>
        <dbReference type="EMBL" id="CAD6904821.1"/>
    </source>
</evidence>
<keyword evidence="10" id="KW-1185">Reference proteome</keyword>
<dbReference type="InterPro" id="IPR010226">
    <property type="entry name" value="NADH_quinone_OxRdtase_chainI"/>
</dbReference>
<evidence type="ECO:0000256" key="4">
    <source>
        <dbReference type="ARBA" id="ARBA00022723"/>
    </source>
</evidence>
<dbReference type="PROSITE" id="PS51379">
    <property type="entry name" value="4FE4S_FER_2"/>
    <property type="match status" value="2"/>
</dbReference>
<dbReference type="NCBIfam" id="NF004538">
    <property type="entry name" value="PRK05888.1-4"/>
    <property type="match status" value="1"/>
</dbReference>
<dbReference type="EMBL" id="CAJHJG010000674">
    <property type="protein sequence ID" value="CAD6904821.1"/>
    <property type="molecule type" value="Genomic_DNA"/>
</dbReference>
<keyword evidence="3" id="KW-0004">4Fe-4S</keyword>
<dbReference type="SUPFAM" id="SSF54862">
    <property type="entry name" value="4Fe-4S ferredoxins"/>
    <property type="match status" value="1"/>
</dbReference>
<dbReference type="PANTHER" id="PTHR10849">
    <property type="entry name" value="NADH DEHYDROGENASE UBIQUINONE IRON-SULFUR PROTEIN 8, MITOCHONDRIAL"/>
    <property type="match status" value="1"/>
</dbReference>
<dbReference type="InterPro" id="IPR017896">
    <property type="entry name" value="4Fe4S_Fe-S-bd"/>
</dbReference>
<gene>
    <name evidence="9" type="ORF">JKIAZH3_G3843</name>
</gene>
<dbReference type="HAMAP" id="MF_01351">
    <property type="entry name" value="NDH1_NuoI"/>
    <property type="match status" value="1"/>
</dbReference>
<feature type="domain" description="4Fe-4S ferredoxin-type" evidence="8">
    <location>
        <begin position="187"/>
        <end position="216"/>
    </location>
</feature>
<protein>
    <recommendedName>
        <fullName evidence="8">4Fe-4S ferredoxin-type domain-containing protein</fullName>
    </recommendedName>
</protein>
<proteinExistence type="inferred from homology"/>
<evidence type="ECO:0000256" key="6">
    <source>
        <dbReference type="ARBA" id="ARBA00023004"/>
    </source>
</evidence>
<dbReference type="NCBIfam" id="NF004539">
    <property type="entry name" value="PRK05888.1-5"/>
    <property type="match status" value="1"/>
</dbReference>
<comment type="caution">
    <text evidence="9">The sequence shown here is derived from an EMBL/GenBank/DDBJ whole genome shotgun (WGS) entry which is preliminary data.</text>
</comment>
<evidence type="ECO:0000256" key="7">
    <source>
        <dbReference type="ARBA" id="ARBA00023014"/>
    </source>
</evidence>
<evidence type="ECO:0000256" key="5">
    <source>
        <dbReference type="ARBA" id="ARBA00022967"/>
    </source>
</evidence>
<keyword evidence="7" id="KW-0411">Iron-sulfur</keyword>